<feature type="repeat" description="ANK" evidence="3">
    <location>
        <begin position="689"/>
        <end position="714"/>
    </location>
</feature>
<feature type="repeat" description="ANK" evidence="3">
    <location>
        <begin position="477"/>
        <end position="501"/>
    </location>
</feature>
<keyword evidence="1" id="KW-0677">Repeat</keyword>
<accession>A0A9W6DJG3</accession>
<evidence type="ECO:0000259" key="4">
    <source>
        <dbReference type="PROSITE" id="PS50181"/>
    </source>
</evidence>
<organism evidence="5 6">
    <name type="scientific">Aspergillus brasiliensis</name>
    <dbReference type="NCBI Taxonomy" id="319629"/>
    <lineage>
        <taxon>Eukaryota</taxon>
        <taxon>Fungi</taxon>
        <taxon>Dikarya</taxon>
        <taxon>Ascomycota</taxon>
        <taxon>Pezizomycotina</taxon>
        <taxon>Eurotiomycetes</taxon>
        <taxon>Eurotiomycetidae</taxon>
        <taxon>Eurotiales</taxon>
        <taxon>Aspergillaceae</taxon>
        <taxon>Aspergillus</taxon>
        <taxon>Aspergillus subgen. Circumdati</taxon>
    </lineage>
</organism>
<dbReference type="InterPro" id="IPR036770">
    <property type="entry name" value="Ankyrin_rpt-contain_sf"/>
</dbReference>
<dbReference type="AlphaFoldDB" id="A0A9W6DJG3"/>
<name>A0A9W6DJG3_9EURO</name>
<reference evidence="5" key="1">
    <citation type="submission" date="2022-07" db="EMBL/GenBank/DDBJ databases">
        <title>Taxonomy of Aspergillus series Nigri: significant species reduction supported by multi-species coalescent approaches.</title>
        <authorList>
            <person name="Bian C."/>
            <person name="Kusuya Y."/>
            <person name="Sklenar F."/>
            <person name="D'hooge E."/>
            <person name="Yaguchi T."/>
            <person name="Takahashi H."/>
            <person name="Hubka V."/>
        </authorList>
    </citation>
    <scope>NUCLEOTIDE SEQUENCE</scope>
    <source>
        <strain evidence="5">CBS 733.88</strain>
    </source>
</reference>
<comment type="caution">
    <text evidence="5">The sequence shown here is derived from an EMBL/GenBank/DDBJ whole genome shotgun (WGS) entry which is preliminary data.</text>
</comment>
<dbReference type="InterPro" id="IPR051165">
    <property type="entry name" value="Multifunctional_ANK_Repeat"/>
</dbReference>
<dbReference type="SMART" id="SM00248">
    <property type="entry name" value="ANK"/>
    <property type="match status" value="19"/>
</dbReference>
<proteinExistence type="predicted"/>
<dbReference type="PROSITE" id="PS50297">
    <property type="entry name" value="ANK_REP_REGION"/>
    <property type="match status" value="4"/>
</dbReference>
<gene>
    <name evidence="5" type="ORF">AbraCBS73388_010007</name>
</gene>
<dbReference type="SUPFAM" id="SSF48403">
    <property type="entry name" value="Ankyrin repeat"/>
    <property type="match status" value="3"/>
</dbReference>
<evidence type="ECO:0000256" key="2">
    <source>
        <dbReference type="ARBA" id="ARBA00023043"/>
    </source>
</evidence>
<dbReference type="PANTHER" id="PTHR24123">
    <property type="entry name" value="ANKYRIN REPEAT-CONTAINING"/>
    <property type="match status" value="1"/>
</dbReference>
<keyword evidence="2 3" id="KW-0040">ANK repeat</keyword>
<evidence type="ECO:0000256" key="1">
    <source>
        <dbReference type="ARBA" id="ARBA00022737"/>
    </source>
</evidence>
<evidence type="ECO:0000256" key="3">
    <source>
        <dbReference type="PROSITE-ProRule" id="PRU00023"/>
    </source>
</evidence>
<dbReference type="PROSITE" id="PS50088">
    <property type="entry name" value="ANK_REPEAT"/>
    <property type="match status" value="4"/>
</dbReference>
<dbReference type="Proteomes" id="UP001143548">
    <property type="component" value="Unassembled WGS sequence"/>
</dbReference>
<dbReference type="InterPro" id="IPR002110">
    <property type="entry name" value="Ankyrin_rpt"/>
</dbReference>
<dbReference type="InterPro" id="IPR001810">
    <property type="entry name" value="F-box_dom"/>
</dbReference>
<evidence type="ECO:0000313" key="5">
    <source>
        <dbReference type="EMBL" id="GKZ17690.1"/>
    </source>
</evidence>
<feature type="domain" description="F-box" evidence="4">
    <location>
        <begin position="1"/>
        <end position="46"/>
    </location>
</feature>
<evidence type="ECO:0000313" key="6">
    <source>
        <dbReference type="Proteomes" id="UP001143548"/>
    </source>
</evidence>
<dbReference type="Pfam" id="PF00023">
    <property type="entry name" value="Ank"/>
    <property type="match status" value="2"/>
</dbReference>
<dbReference type="Pfam" id="PF12796">
    <property type="entry name" value="Ank_2"/>
    <property type="match status" value="5"/>
</dbReference>
<dbReference type="PANTHER" id="PTHR24123:SF33">
    <property type="entry name" value="PROTEIN HOS4"/>
    <property type="match status" value="1"/>
</dbReference>
<feature type="repeat" description="ANK" evidence="3">
    <location>
        <begin position="443"/>
        <end position="468"/>
    </location>
</feature>
<sequence>MGLADLCVDVVLEFLGYLSLEELLPLRMVCRSMNEVILVNLFYITTVDKRISNRLLSRVLLEYINQDKEIKAHVTKILNYMRTRANEYDRKKCTTSRCLRAISIALTTYKGRDWVLQNYKSAVMPWITSWNEDNCIPFLLAAWMGLQSVVISAMDHCISANTSHPFLGDALYAAAYRNDTVLAKELILRGVNRRKRDGAFGDAFQLAAYRGCNQFIHTMLMADPGLRDQLSTTTSSYGPYGSAFNAAAAAGHVHLARMLLAHNARPSNLAPLERNAMFLAARSGRANVVELLLHSGLIDPDFPDCHDISPLLAAIQEGHVPVVHLLLQISEVKLNDTGRIGTAPTPLVAAASQGKTDIVQMLLKRRDIDINRKAYRTAPIFAAAENGHADVVSLLQRRRDISLFTDDQPRYILNSAVSHGQTEVVRTLLTNGHGINPIIPDSDGRSSLHIAVIKNYVDILNLLLAYSATDPNYVDNEGQTPLMLAVLHNHPQIIHLLLQNSRTRYDISDNSGTTVLMHAIAQGNETVFHAALHHTKDHQHLHTQYKTGSSALHIACTTNTTFALEALLSITTTNPNLQNTQGLTPLHCAILHNATEAIIWLLQTPIILPQLPDHKNRTPLCLAIEQNNLIATELLLSHPLVDVNHPSPSPQNPEIQYAPLIHATITNNLPLTHLLLHHQDINPNLSCPAGDTPLAHAAKHGHIEIAKALLSHPAINPHLRPHIHIQTDNHNNTNHNTSTNKIGMGIGIGGIVTGTPPLIHAAENNHLEMVRLLLLSGRVYPDVTDAYGRTPLIAAAERGNTEVVREVVRLGGGDVDPEHMDVRRMTALGVAARKGHEGVVRLLVEEVGVRVDLGRRSGVKLVEEVRALGEGFGGMVRLLERAGKI</sequence>
<protein>
    <submittedName>
        <fullName evidence="5">Ankyrin repeat and death domain-containing protein 1A</fullName>
    </submittedName>
</protein>
<feature type="repeat" description="ANK" evidence="3">
    <location>
        <begin position="787"/>
        <end position="811"/>
    </location>
</feature>
<dbReference type="Gene3D" id="1.25.40.20">
    <property type="entry name" value="Ankyrin repeat-containing domain"/>
    <property type="match status" value="5"/>
</dbReference>
<dbReference type="PROSITE" id="PS50181">
    <property type="entry name" value="FBOX"/>
    <property type="match status" value="1"/>
</dbReference>
<dbReference type="EMBL" id="BROQ01000007">
    <property type="protein sequence ID" value="GKZ17690.1"/>
    <property type="molecule type" value="Genomic_DNA"/>
</dbReference>